<evidence type="ECO:0000256" key="8">
    <source>
        <dbReference type="ARBA" id="ARBA00023065"/>
    </source>
</evidence>
<sequence>MNAIPSTSTATQAQPATALAASGLALGYDGTSVVADVSLTIAPGQVTALIGPNGSGKSTVLRSLARLHPIASGAVSLRSAGVETPAHTLSSREFARVVTLLSQSRPHPSGVSVREVVAYGRHPHRRRFAALTDADRAAIDKALALTGTTEMAGRPVDQLSGGELQRVWLATCLAQDTGVLLLDEPTNHLDLRYQIEILDLMRDLADDHGTAIGVVLHDLNHAASVADHVVLLSHGRVRAAGSCTEVLTAADLSEVYGLPITARVDEDTGVVRIEAVSRRRQRVTPERAPLSAVSG</sequence>
<dbReference type="CDD" id="cd03214">
    <property type="entry name" value="ABC_Iron-Siderophores_B12_Hemin"/>
    <property type="match status" value="1"/>
</dbReference>
<keyword evidence="5" id="KW-0547">Nucleotide-binding</keyword>
<dbReference type="EMBL" id="QNSB01000009">
    <property type="protein sequence ID" value="RBP70268.1"/>
    <property type="molecule type" value="Genomic_DNA"/>
</dbReference>
<evidence type="ECO:0000313" key="12">
    <source>
        <dbReference type="Proteomes" id="UP000253509"/>
    </source>
</evidence>
<dbReference type="SUPFAM" id="SSF52540">
    <property type="entry name" value="P-loop containing nucleoside triphosphate hydrolases"/>
    <property type="match status" value="1"/>
</dbReference>
<name>A0A366IJ07_9MICO</name>
<dbReference type="Gene3D" id="3.40.50.300">
    <property type="entry name" value="P-loop containing nucleotide triphosphate hydrolases"/>
    <property type="match status" value="1"/>
</dbReference>
<dbReference type="InterPro" id="IPR017871">
    <property type="entry name" value="ABC_transporter-like_CS"/>
</dbReference>
<evidence type="ECO:0000259" key="10">
    <source>
        <dbReference type="PROSITE" id="PS50893"/>
    </source>
</evidence>
<comment type="subcellular location">
    <subcellularLocation>
        <location evidence="1">Cell membrane</location>
        <topology evidence="1">Peripheral membrane protein</topology>
    </subcellularLocation>
</comment>
<dbReference type="RefSeq" id="WP_113904840.1">
    <property type="nucleotide sequence ID" value="NZ_QNSB01000009.1"/>
</dbReference>
<keyword evidence="12" id="KW-1185">Reference proteome</keyword>
<evidence type="ECO:0000256" key="6">
    <source>
        <dbReference type="ARBA" id="ARBA00022840"/>
    </source>
</evidence>
<evidence type="ECO:0000256" key="7">
    <source>
        <dbReference type="ARBA" id="ARBA00023004"/>
    </source>
</evidence>
<comment type="caution">
    <text evidence="11">The sequence shown here is derived from an EMBL/GenBank/DDBJ whole genome shotgun (WGS) entry which is preliminary data.</text>
</comment>
<keyword evidence="2" id="KW-0813">Transport</keyword>
<dbReference type="InterPro" id="IPR003593">
    <property type="entry name" value="AAA+_ATPase"/>
</dbReference>
<reference evidence="11 12" key="1">
    <citation type="submission" date="2018-06" db="EMBL/GenBank/DDBJ databases">
        <title>Freshwater and sediment microbial communities from various areas in North America, analyzing microbe dynamics in response to fracking.</title>
        <authorList>
            <person name="Lamendella R."/>
        </authorList>
    </citation>
    <scope>NUCLEOTIDE SEQUENCE [LARGE SCALE GENOMIC DNA]</scope>
    <source>
        <strain evidence="11 12">3b_TX</strain>
    </source>
</reference>
<accession>A0A366IJ07</accession>
<dbReference type="InterPro" id="IPR051535">
    <property type="entry name" value="Siderophore_ABC-ATPase"/>
</dbReference>
<dbReference type="PANTHER" id="PTHR42771:SF2">
    <property type="entry name" value="IRON(3+)-HYDROXAMATE IMPORT ATP-BINDING PROTEIN FHUC"/>
    <property type="match status" value="1"/>
</dbReference>
<evidence type="ECO:0000256" key="9">
    <source>
        <dbReference type="ARBA" id="ARBA00023136"/>
    </source>
</evidence>
<evidence type="ECO:0000256" key="3">
    <source>
        <dbReference type="ARBA" id="ARBA00022475"/>
    </source>
</evidence>
<dbReference type="InterPro" id="IPR027417">
    <property type="entry name" value="P-loop_NTPase"/>
</dbReference>
<gene>
    <name evidence="11" type="ORF">DFO65_10939</name>
</gene>
<keyword evidence="6 11" id="KW-0067">ATP-binding</keyword>
<keyword evidence="3" id="KW-1003">Cell membrane</keyword>
<evidence type="ECO:0000313" key="11">
    <source>
        <dbReference type="EMBL" id="RBP70268.1"/>
    </source>
</evidence>
<feature type="domain" description="ABC transporter" evidence="10">
    <location>
        <begin position="19"/>
        <end position="259"/>
    </location>
</feature>
<dbReference type="AlphaFoldDB" id="A0A366IJ07"/>
<proteinExistence type="predicted"/>
<dbReference type="GO" id="GO:0005524">
    <property type="term" value="F:ATP binding"/>
    <property type="evidence" value="ECO:0007669"/>
    <property type="project" value="UniProtKB-KW"/>
</dbReference>
<dbReference type="GO" id="GO:0006826">
    <property type="term" value="P:iron ion transport"/>
    <property type="evidence" value="ECO:0007669"/>
    <property type="project" value="UniProtKB-KW"/>
</dbReference>
<dbReference type="PROSITE" id="PS00211">
    <property type="entry name" value="ABC_TRANSPORTER_1"/>
    <property type="match status" value="1"/>
</dbReference>
<dbReference type="PANTHER" id="PTHR42771">
    <property type="entry name" value="IRON(3+)-HYDROXAMATE IMPORT ATP-BINDING PROTEIN FHUC"/>
    <property type="match status" value="1"/>
</dbReference>
<dbReference type="GO" id="GO:0005886">
    <property type="term" value="C:plasma membrane"/>
    <property type="evidence" value="ECO:0007669"/>
    <property type="project" value="UniProtKB-SubCell"/>
</dbReference>
<evidence type="ECO:0000256" key="2">
    <source>
        <dbReference type="ARBA" id="ARBA00022448"/>
    </source>
</evidence>
<dbReference type="Proteomes" id="UP000253509">
    <property type="component" value="Unassembled WGS sequence"/>
</dbReference>
<dbReference type="PROSITE" id="PS50893">
    <property type="entry name" value="ABC_TRANSPORTER_2"/>
    <property type="match status" value="1"/>
</dbReference>
<keyword evidence="7" id="KW-0408">Iron</keyword>
<evidence type="ECO:0000256" key="5">
    <source>
        <dbReference type="ARBA" id="ARBA00022741"/>
    </source>
</evidence>
<dbReference type="Pfam" id="PF00005">
    <property type="entry name" value="ABC_tran"/>
    <property type="match status" value="1"/>
</dbReference>
<keyword evidence="8" id="KW-0406">Ion transport</keyword>
<evidence type="ECO:0000256" key="4">
    <source>
        <dbReference type="ARBA" id="ARBA00022496"/>
    </source>
</evidence>
<dbReference type="InterPro" id="IPR003439">
    <property type="entry name" value="ABC_transporter-like_ATP-bd"/>
</dbReference>
<dbReference type="SMART" id="SM00382">
    <property type="entry name" value="AAA"/>
    <property type="match status" value="1"/>
</dbReference>
<protein>
    <submittedName>
        <fullName evidence="11">Iron complex transport system ATP-binding protein</fullName>
    </submittedName>
</protein>
<keyword evidence="9" id="KW-0472">Membrane</keyword>
<organism evidence="11 12">
    <name type="scientific">Brevibacterium celere</name>
    <dbReference type="NCBI Taxonomy" id="225845"/>
    <lineage>
        <taxon>Bacteria</taxon>
        <taxon>Bacillati</taxon>
        <taxon>Actinomycetota</taxon>
        <taxon>Actinomycetes</taxon>
        <taxon>Micrococcales</taxon>
        <taxon>Brevibacteriaceae</taxon>
        <taxon>Brevibacterium</taxon>
    </lineage>
</organism>
<keyword evidence="4" id="KW-0410">Iron transport</keyword>
<dbReference type="FunFam" id="3.40.50.300:FF:000134">
    <property type="entry name" value="Iron-enterobactin ABC transporter ATP-binding protein"/>
    <property type="match status" value="1"/>
</dbReference>
<evidence type="ECO:0000256" key="1">
    <source>
        <dbReference type="ARBA" id="ARBA00004202"/>
    </source>
</evidence>
<dbReference type="GO" id="GO:0016887">
    <property type="term" value="F:ATP hydrolysis activity"/>
    <property type="evidence" value="ECO:0007669"/>
    <property type="project" value="InterPro"/>
</dbReference>